<sequence>MDLPKHEDIDLNDLGVAGLILVQAAANLSTGNMDPLYIVEDVGNCVDADGFIRKELHLNFNGSSISFKVADECIDTPAKLNQFNNLGRGDVIQIATNSQKEIAAFTHRFDVSKWETYSPNPMEEYYGVNGGIVIFGTGTVHRAKDDFVNLSLDRTPTGENSNRVTGYFISYTRYYLVKKNLDDTISIKMVKKTNIAPGMKMMFFRYYQSFREVVLYEGF</sequence>
<evidence type="ECO:0000313" key="2">
    <source>
        <dbReference type="Proteomes" id="UP000806542"/>
    </source>
</evidence>
<organism evidence="1 2">
    <name type="scientific">Ructibacterium gallinarum</name>
    <dbReference type="NCBI Taxonomy" id="2779355"/>
    <lineage>
        <taxon>Bacteria</taxon>
        <taxon>Bacillati</taxon>
        <taxon>Bacillota</taxon>
        <taxon>Clostridia</taxon>
        <taxon>Eubacteriales</taxon>
        <taxon>Oscillospiraceae</taxon>
        <taxon>Ructibacterium</taxon>
    </lineage>
</organism>
<protein>
    <submittedName>
        <fullName evidence="1">Uncharacterized protein</fullName>
    </submittedName>
</protein>
<reference evidence="1" key="1">
    <citation type="submission" date="2020-10" db="EMBL/GenBank/DDBJ databases">
        <title>ChiBAC.</title>
        <authorList>
            <person name="Zenner C."/>
            <person name="Hitch T.C.A."/>
            <person name="Clavel T."/>
        </authorList>
    </citation>
    <scope>NUCLEOTIDE SEQUENCE</scope>
    <source>
        <strain evidence="1">DSM 107454</strain>
    </source>
</reference>
<proteinExistence type="predicted"/>
<evidence type="ECO:0000313" key="1">
    <source>
        <dbReference type="EMBL" id="MBE5041262.1"/>
    </source>
</evidence>
<dbReference type="AlphaFoldDB" id="A0A9D5R9Q7"/>
<keyword evidence="2" id="KW-1185">Reference proteome</keyword>
<dbReference type="EMBL" id="JADCKB010000049">
    <property type="protein sequence ID" value="MBE5041262.1"/>
    <property type="molecule type" value="Genomic_DNA"/>
</dbReference>
<accession>A0A9D5R9Q7</accession>
<dbReference type="RefSeq" id="WP_226393792.1">
    <property type="nucleotide sequence ID" value="NZ_JADCKB010000049.1"/>
</dbReference>
<dbReference type="Proteomes" id="UP000806542">
    <property type="component" value="Unassembled WGS sequence"/>
</dbReference>
<gene>
    <name evidence="1" type="ORF">INF28_12450</name>
</gene>
<name>A0A9D5R9Q7_9FIRM</name>
<comment type="caution">
    <text evidence="1">The sequence shown here is derived from an EMBL/GenBank/DDBJ whole genome shotgun (WGS) entry which is preliminary data.</text>
</comment>